<evidence type="ECO:0000256" key="2">
    <source>
        <dbReference type="ARBA" id="ARBA00022448"/>
    </source>
</evidence>
<comment type="function">
    <text evidence="9">Structural component of the gap junctions.</text>
</comment>
<evidence type="ECO:0000256" key="1">
    <source>
        <dbReference type="ARBA" id="ARBA00004651"/>
    </source>
</evidence>
<comment type="subcellular location">
    <subcellularLocation>
        <location evidence="1 9">Cell membrane</location>
        <topology evidence="1 9">Multi-pass membrane protein</topology>
    </subcellularLocation>
</comment>
<proteinExistence type="inferred from homology"/>
<keyword evidence="12" id="KW-1185">Reference proteome</keyword>
<dbReference type="OrthoDB" id="5867527at2759"/>
<feature type="transmembrane region" description="Helical" evidence="9">
    <location>
        <begin position="65"/>
        <end position="89"/>
    </location>
</feature>
<evidence type="ECO:0000256" key="8">
    <source>
        <dbReference type="ARBA" id="ARBA00023303"/>
    </source>
</evidence>
<dbReference type="AlphaFoldDB" id="A0A3P6R439"/>
<dbReference type="PANTHER" id="PTHR11893:SF36">
    <property type="entry name" value="INNEXIN-5"/>
    <property type="match status" value="1"/>
</dbReference>
<comment type="similarity">
    <text evidence="9">Belongs to the pannexin family.</text>
</comment>
<evidence type="ECO:0000313" key="12">
    <source>
        <dbReference type="Proteomes" id="UP000281553"/>
    </source>
</evidence>
<comment type="caution">
    <text evidence="9">Lacks conserved residue(s) required for the propagation of feature annotation.</text>
</comment>
<evidence type="ECO:0000256" key="10">
    <source>
        <dbReference type="SAM" id="MobiDB-lite"/>
    </source>
</evidence>
<feature type="non-terminal residue" evidence="11">
    <location>
        <position position="241"/>
    </location>
</feature>
<keyword evidence="8 9" id="KW-0407">Ion channel</keyword>
<organism evidence="11 12">
    <name type="scientific">Dibothriocephalus latus</name>
    <name type="common">Fish tapeworm</name>
    <name type="synonym">Diphyllobothrium latum</name>
    <dbReference type="NCBI Taxonomy" id="60516"/>
    <lineage>
        <taxon>Eukaryota</taxon>
        <taxon>Metazoa</taxon>
        <taxon>Spiralia</taxon>
        <taxon>Lophotrochozoa</taxon>
        <taxon>Platyhelminthes</taxon>
        <taxon>Cestoda</taxon>
        <taxon>Eucestoda</taxon>
        <taxon>Diphyllobothriidea</taxon>
        <taxon>Diphyllobothriidae</taxon>
        <taxon>Dibothriocephalus</taxon>
    </lineage>
</organism>
<feature type="region of interest" description="Disordered" evidence="10">
    <location>
        <begin position="38"/>
        <end position="57"/>
    </location>
</feature>
<dbReference type="PRINTS" id="PR01262">
    <property type="entry name" value="INNEXIN"/>
</dbReference>
<evidence type="ECO:0000256" key="9">
    <source>
        <dbReference type="RuleBase" id="RU010713"/>
    </source>
</evidence>
<gene>
    <name evidence="9" type="primary">inx</name>
    <name evidence="11" type="ORF">DILT_LOCUS1972</name>
</gene>
<feature type="region of interest" description="Disordered" evidence="10">
    <location>
        <begin position="1"/>
        <end position="27"/>
    </location>
</feature>
<dbReference type="GO" id="GO:0005921">
    <property type="term" value="C:gap junction"/>
    <property type="evidence" value="ECO:0007669"/>
    <property type="project" value="UniProtKB-UniRule"/>
</dbReference>
<protein>
    <recommendedName>
        <fullName evidence="9">Innexin</fullName>
    </recommendedName>
</protein>
<dbReference type="PROSITE" id="PS51013">
    <property type="entry name" value="PANNEXIN"/>
    <property type="match status" value="1"/>
</dbReference>
<dbReference type="PANTHER" id="PTHR11893">
    <property type="entry name" value="INNEXIN"/>
    <property type="match status" value="1"/>
</dbReference>
<dbReference type="InterPro" id="IPR000990">
    <property type="entry name" value="Innexin"/>
</dbReference>
<evidence type="ECO:0000313" key="11">
    <source>
        <dbReference type="EMBL" id="VDK53457.1"/>
    </source>
</evidence>
<keyword evidence="7 9" id="KW-0472">Membrane</keyword>
<dbReference type="Pfam" id="PF00876">
    <property type="entry name" value="Innexin"/>
    <property type="match status" value="1"/>
</dbReference>
<name>A0A3P6R439_DIBLA</name>
<keyword evidence="6 9" id="KW-0406">Ion transport</keyword>
<accession>A0A3P6R439</accession>
<evidence type="ECO:0000256" key="5">
    <source>
        <dbReference type="ARBA" id="ARBA00022989"/>
    </source>
</evidence>
<evidence type="ECO:0000256" key="6">
    <source>
        <dbReference type="ARBA" id="ARBA00023065"/>
    </source>
</evidence>
<dbReference type="EMBL" id="UYRU01018204">
    <property type="protein sequence ID" value="VDK53457.1"/>
    <property type="molecule type" value="Genomic_DNA"/>
</dbReference>
<keyword evidence="4 9" id="KW-0812">Transmembrane</keyword>
<sequence>MYQEGTAGENDRFLKQQKRTGLRASRSLLSHRHPEQVNILEDSSDSPKRRRLGRRPLPMLGEHRGTFIVAAYMLVKLLYLVNAIGQLFLMQRFLGFHDDNRPFGFQVLDNIIKGHDWEMTMVFPRVGFCFTQMKLLGVQTNGVTAQCALPVNMLNEKIYIFLWWWILAAVIITFISLILWLIRLCSRSREANYVAKYIDLGDDLIPYDEQEAFRFASIFLRRDGMFLVRMIRLNAGEVVAA</sequence>
<dbReference type="GO" id="GO:0034220">
    <property type="term" value="P:monoatomic ion transmembrane transport"/>
    <property type="evidence" value="ECO:0007669"/>
    <property type="project" value="UniProtKB-KW"/>
</dbReference>
<evidence type="ECO:0000256" key="3">
    <source>
        <dbReference type="ARBA" id="ARBA00022475"/>
    </source>
</evidence>
<keyword evidence="2 9" id="KW-0813">Transport</keyword>
<dbReference type="GO" id="GO:0005886">
    <property type="term" value="C:plasma membrane"/>
    <property type="evidence" value="ECO:0007669"/>
    <property type="project" value="UniProtKB-SubCell"/>
</dbReference>
<feature type="transmembrane region" description="Helical" evidence="9">
    <location>
        <begin position="158"/>
        <end position="182"/>
    </location>
</feature>
<reference evidence="11 12" key="1">
    <citation type="submission" date="2018-11" db="EMBL/GenBank/DDBJ databases">
        <authorList>
            <consortium name="Pathogen Informatics"/>
        </authorList>
    </citation>
    <scope>NUCLEOTIDE SEQUENCE [LARGE SCALE GENOMIC DNA]</scope>
</reference>
<evidence type="ECO:0000256" key="4">
    <source>
        <dbReference type="ARBA" id="ARBA00022692"/>
    </source>
</evidence>
<keyword evidence="5 9" id="KW-1133">Transmembrane helix</keyword>
<evidence type="ECO:0000256" key="7">
    <source>
        <dbReference type="ARBA" id="ARBA00023136"/>
    </source>
</evidence>
<keyword evidence="3" id="KW-1003">Cell membrane</keyword>
<dbReference type="Proteomes" id="UP000281553">
    <property type="component" value="Unassembled WGS sequence"/>
</dbReference>